<evidence type="ECO:0000256" key="3">
    <source>
        <dbReference type="ARBA" id="ARBA00022679"/>
    </source>
</evidence>
<evidence type="ECO:0000256" key="1">
    <source>
        <dbReference type="ARBA" id="ARBA00004323"/>
    </source>
</evidence>
<evidence type="ECO:0000256" key="8">
    <source>
        <dbReference type="ARBA" id="ARBA00023136"/>
    </source>
</evidence>
<dbReference type="PANTHER" id="PTHR14647">
    <property type="entry name" value="GALACTOSE-3-O-SULFOTRANSFERASE"/>
    <property type="match status" value="1"/>
</dbReference>
<evidence type="ECO:0000256" key="10">
    <source>
        <dbReference type="SAM" id="MobiDB-lite"/>
    </source>
</evidence>
<accession>A0AAV2Q7Z6</accession>
<keyword evidence="7" id="KW-0333">Golgi apparatus</keyword>
<evidence type="ECO:0000256" key="2">
    <source>
        <dbReference type="ARBA" id="ARBA00008124"/>
    </source>
</evidence>
<dbReference type="GO" id="GO:0001733">
    <property type="term" value="F:galactosylceramide sulfotransferase activity"/>
    <property type="evidence" value="ECO:0007669"/>
    <property type="project" value="InterPro"/>
</dbReference>
<dbReference type="InterPro" id="IPR027417">
    <property type="entry name" value="P-loop_NTPase"/>
</dbReference>
<gene>
    <name evidence="11" type="ORF">MNOR_LOCUS8963</name>
</gene>
<dbReference type="GO" id="GO:0009247">
    <property type="term" value="P:glycolipid biosynthetic process"/>
    <property type="evidence" value="ECO:0007669"/>
    <property type="project" value="InterPro"/>
</dbReference>
<keyword evidence="12" id="KW-1185">Reference proteome</keyword>
<comment type="similarity">
    <text evidence="2">Belongs to the galactose-3-O-sulfotransferase family.</text>
</comment>
<dbReference type="GO" id="GO:0000139">
    <property type="term" value="C:Golgi membrane"/>
    <property type="evidence" value="ECO:0007669"/>
    <property type="project" value="UniProtKB-SubCell"/>
</dbReference>
<keyword evidence="9" id="KW-0325">Glycoprotein</keyword>
<proteinExistence type="inferred from homology"/>
<keyword evidence="8" id="KW-0472">Membrane</keyword>
<dbReference type="EMBL" id="CAXKWB010004243">
    <property type="protein sequence ID" value="CAL4072913.1"/>
    <property type="molecule type" value="Genomic_DNA"/>
</dbReference>
<dbReference type="Pfam" id="PF06990">
    <property type="entry name" value="Gal-3-0_sulfotr"/>
    <property type="match status" value="1"/>
</dbReference>
<keyword evidence="3" id="KW-0808">Transferase</keyword>
<dbReference type="InterPro" id="IPR009729">
    <property type="entry name" value="Gal-3-0_sulfotransfrase"/>
</dbReference>
<dbReference type="Gene3D" id="3.40.50.300">
    <property type="entry name" value="P-loop containing nucleotide triphosphate hydrolases"/>
    <property type="match status" value="1"/>
</dbReference>
<comment type="subcellular location">
    <subcellularLocation>
        <location evidence="1">Golgi apparatus membrane</location>
        <topology evidence="1">Single-pass type II membrane protein</topology>
    </subcellularLocation>
</comment>
<feature type="compositionally biased region" description="Polar residues" evidence="10">
    <location>
        <begin position="1"/>
        <end position="17"/>
    </location>
</feature>
<evidence type="ECO:0000313" key="11">
    <source>
        <dbReference type="EMBL" id="CAL4072913.1"/>
    </source>
</evidence>
<organism evidence="11 12">
    <name type="scientific">Meganyctiphanes norvegica</name>
    <name type="common">Northern krill</name>
    <name type="synonym">Thysanopoda norvegica</name>
    <dbReference type="NCBI Taxonomy" id="48144"/>
    <lineage>
        <taxon>Eukaryota</taxon>
        <taxon>Metazoa</taxon>
        <taxon>Ecdysozoa</taxon>
        <taxon>Arthropoda</taxon>
        <taxon>Crustacea</taxon>
        <taxon>Multicrustacea</taxon>
        <taxon>Malacostraca</taxon>
        <taxon>Eumalacostraca</taxon>
        <taxon>Eucarida</taxon>
        <taxon>Euphausiacea</taxon>
        <taxon>Euphausiidae</taxon>
        <taxon>Meganyctiphanes</taxon>
    </lineage>
</organism>
<evidence type="ECO:0008006" key="13">
    <source>
        <dbReference type="Google" id="ProtNLM"/>
    </source>
</evidence>
<sequence length="369" mass="43242">RLDTFETSTSRTDTSPPLNEAVPTPTCIPQNHIMYLKTHKCASSTVQNIFLRYGYTRNLIFALQNEFEKGVEFNYFGNPSKFKPSLMPGHLLPPSGKVDIFALHTRLDISELTKVLHNDTFWVTVVRDPVDLFESLYNFFHLEKNYMSSLEEFAKSPLKSLLHRPRYHKRFGYNQMMFDMGYEANLDIFALRRAIEELDSKFHLVLISELLEESLILLRHKLCWSLDDVIFFTKNARRKEFKPQLSTYIRHKIREINSADALLYDHFLAKHKAAVLEFGKDRMAKELNKLQALRDDYFDDCSIHTFNGQDPHVDKEFLEYSSQVKAYFATSNNTDENCDLLSMPELSFLRIVVKHQKELLKEMTMLKDI</sequence>
<keyword evidence="6" id="KW-1133">Transmembrane helix</keyword>
<reference evidence="11 12" key="1">
    <citation type="submission" date="2024-05" db="EMBL/GenBank/DDBJ databases">
        <authorList>
            <person name="Wallberg A."/>
        </authorList>
    </citation>
    <scope>NUCLEOTIDE SEQUENCE [LARGE SCALE GENOMIC DNA]</scope>
</reference>
<keyword evidence="5" id="KW-0735">Signal-anchor</keyword>
<evidence type="ECO:0000256" key="9">
    <source>
        <dbReference type="ARBA" id="ARBA00023180"/>
    </source>
</evidence>
<name>A0AAV2Q7Z6_MEGNR</name>
<dbReference type="PANTHER" id="PTHR14647:SF87">
    <property type="entry name" value="PUTATIVE-RELATED"/>
    <property type="match status" value="1"/>
</dbReference>
<comment type="caution">
    <text evidence="11">The sequence shown here is derived from an EMBL/GenBank/DDBJ whole genome shotgun (WGS) entry which is preliminary data.</text>
</comment>
<protein>
    <recommendedName>
        <fullName evidence="13">Galactosylceramide sulfotransferase</fullName>
    </recommendedName>
</protein>
<evidence type="ECO:0000313" key="12">
    <source>
        <dbReference type="Proteomes" id="UP001497623"/>
    </source>
</evidence>
<evidence type="ECO:0000256" key="4">
    <source>
        <dbReference type="ARBA" id="ARBA00022692"/>
    </source>
</evidence>
<dbReference type="AlphaFoldDB" id="A0AAV2Q7Z6"/>
<feature type="region of interest" description="Disordered" evidence="10">
    <location>
        <begin position="1"/>
        <end position="21"/>
    </location>
</feature>
<keyword evidence="4" id="KW-0812">Transmembrane</keyword>
<evidence type="ECO:0000256" key="6">
    <source>
        <dbReference type="ARBA" id="ARBA00022989"/>
    </source>
</evidence>
<dbReference type="Proteomes" id="UP001497623">
    <property type="component" value="Unassembled WGS sequence"/>
</dbReference>
<feature type="non-terminal residue" evidence="11">
    <location>
        <position position="1"/>
    </location>
</feature>
<evidence type="ECO:0000256" key="7">
    <source>
        <dbReference type="ARBA" id="ARBA00023034"/>
    </source>
</evidence>
<dbReference type="SUPFAM" id="SSF52540">
    <property type="entry name" value="P-loop containing nucleoside triphosphate hydrolases"/>
    <property type="match status" value="1"/>
</dbReference>
<evidence type="ECO:0000256" key="5">
    <source>
        <dbReference type="ARBA" id="ARBA00022968"/>
    </source>
</evidence>